<dbReference type="SUPFAM" id="SSF52172">
    <property type="entry name" value="CheY-like"/>
    <property type="match status" value="1"/>
</dbReference>
<feature type="domain" description="Response regulatory" evidence="2">
    <location>
        <begin position="3"/>
        <end position="117"/>
    </location>
</feature>
<dbReference type="InterPro" id="IPR011006">
    <property type="entry name" value="CheY-like_superfamily"/>
</dbReference>
<accession>A0ABT2Q0X2</accession>
<evidence type="ECO:0000313" key="5">
    <source>
        <dbReference type="Proteomes" id="UP001209076"/>
    </source>
</evidence>
<evidence type="ECO:0000259" key="2">
    <source>
        <dbReference type="PROSITE" id="PS50110"/>
    </source>
</evidence>
<protein>
    <submittedName>
        <fullName evidence="4">Response regulator</fullName>
    </submittedName>
</protein>
<dbReference type="CDD" id="cd00156">
    <property type="entry name" value="REC"/>
    <property type="match status" value="1"/>
</dbReference>
<evidence type="ECO:0000256" key="1">
    <source>
        <dbReference type="PROSITE-ProRule" id="PRU00169"/>
    </source>
</evidence>
<reference evidence="5" key="1">
    <citation type="submission" date="2023-07" db="EMBL/GenBank/DDBJ databases">
        <title>Novel Mycoplasma species identified in domestic and wild animals.</title>
        <authorList>
            <person name="Volokhov D.V."/>
            <person name="Furtak V.A."/>
            <person name="Zagorodnyaya T.A."/>
        </authorList>
    </citation>
    <scope>NUCLEOTIDE SEQUENCE [LARGE SCALE GENOMIC DNA]</scope>
    <source>
        <strain evidence="5">92-19</strain>
    </source>
</reference>
<dbReference type="SMART" id="SM00471">
    <property type="entry name" value="HDc"/>
    <property type="match status" value="1"/>
</dbReference>
<dbReference type="InterPro" id="IPR052020">
    <property type="entry name" value="Cyclic_di-GMP/3'3'-cGAMP_PDE"/>
</dbReference>
<dbReference type="PANTHER" id="PTHR45228">
    <property type="entry name" value="CYCLIC DI-GMP PHOSPHODIESTERASE TM_0186-RELATED"/>
    <property type="match status" value="1"/>
</dbReference>
<keyword evidence="1" id="KW-0597">Phosphoprotein</keyword>
<evidence type="ECO:0000259" key="3">
    <source>
        <dbReference type="PROSITE" id="PS51832"/>
    </source>
</evidence>
<gene>
    <name evidence="4" type="ORF">N7603_08245</name>
</gene>
<dbReference type="Gene3D" id="1.10.3210.10">
    <property type="entry name" value="Hypothetical protein af1432"/>
    <property type="match status" value="1"/>
</dbReference>
<name>A0ABT2Q0X2_9MOLU</name>
<dbReference type="EMBL" id="JAOEGN010000020">
    <property type="protein sequence ID" value="MCU0105647.1"/>
    <property type="molecule type" value="Genomic_DNA"/>
</dbReference>
<sequence length="329" mass="37351">MMKVLVAESNEQNRNQLVQYLEDEQIHVLTANDGQEALEVWSNEYPKIIIMDVDSPDINGYSLIEEIRRRELDHTYIIVTTSDEDVILGRSFDVGADDFLSVPIRKTELIYRIKASEKVLSNQENQTVIYALAQLTETRDVETGKHLERIGLYAKVIATELNENPQYGSLISSQFIHHLSLSAVLHDIGKVGIEDAILRKTGIYTQEERKIMQAHTIIGANTIDKVADKYPFMGFLKMASEIARYHHEKWDGSGYPEGLIGEAIPLSARIVALADVFDALITERYYKPKYSFEESKKIILESSGSHFDPIIVEAFLKQEEAFKEIAAIE</sequence>
<dbReference type="Pfam" id="PF13487">
    <property type="entry name" value="HD_5"/>
    <property type="match status" value="1"/>
</dbReference>
<dbReference type="SUPFAM" id="SSF109604">
    <property type="entry name" value="HD-domain/PDEase-like"/>
    <property type="match status" value="1"/>
</dbReference>
<feature type="domain" description="HD-GYP" evidence="3">
    <location>
        <begin position="121"/>
        <end position="329"/>
    </location>
</feature>
<dbReference type="PANTHER" id="PTHR45228:SF8">
    <property type="entry name" value="TWO-COMPONENT RESPONSE REGULATOR-RELATED"/>
    <property type="match status" value="1"/>
</dbReference>
<dbReference type="InterPro" id="IPR003607">
    <property type="entry name" value="HD/PDEase_dom"/>
</dbReference>
<keyword evidence="5" id="KW-1185">Reference proteome</keyword>
<comment type="caution">
    <text evidence="4">The sequence shown here is derived from an EMBL/GenBank/DDBJ whole genome shotgun (WGS) entry which is preliminary data.</text>
</comment>
<dbReference type="PROSITE" id="PS51832">
    <property type="entry name" value="HD_GYP"/>
    <property type="match status" value="1"/>
</dbReference>
<dbReference type="InterPro" id="IPR001789">
    <property type="entry name" value="Sig_transdc_resp-reg_receiver"/>
</dbReference>
<dbReference type="PROSITE" id="PS50110">
    <property type="entry name" value="RESPONSE_REGULATORY"/>
    <property type="match status" value="1"/>
</dbReference>
<proteinExistence type="predicted"/>
<evidence type="ECO:0000313" key="4">
    <source>
        <dbReference type="EMBL" id="MCU0105647.1"/>
    </source>
</evidence>
<dbReference type="CDD" id="cd00077">
    <property type="entry name" value="HDc"/>
    <property type="match status" value="1"/>
</dbReference>
<dbReference type="SMART" id="SM00448">
    <property type="entry name" value="REC"/>
    <property type="match status" value="1"/>
</dbReference>
<feature type="modified residue" description="4-aspartylphosphate" evidence="1">
    <location>
        <position position="52"/>
    </location>
</feature>
<dbReference type="InterPro" id="IPR037522">
    <property type="entry name" value="HD_GYP_dom"/>
</dbReference>
<dbReference type="Gene3D" id="3.40.50.2300">
    <property type="match status" value="1"/>
</dbReference>
<dbReference type="Pfam" id="PF00072">
    <property type="entry name" value="Response_reg"/>
    <property type="match status" value="1"/>
</dbReference>
<dbReference type="RefSeq" id="WP_262096966.1">
    <property type="nucleotide sequence ID" value="NZ_JAOEGN010000020.1"/>
</dbReference>
<organism evidence="4 5">
    <name type="scientific">Paracholeplasma vituli</name>
    <dbReference type="NCBI Taxonomy" id="69473"/>
    <lineage>
        <taxon>Bacteria</taxon>
        <taxon>Bacillati</taxon>
        <taxon>Mycoplasmatota</taxon>
        <taxon>Mollicutes</taxon>
        <taxon>Acholeplasmatales</taxon>
        <taxon>Acholeplasmataceae</taxon>
        <taxon>Paracholeplasma</taxon>
    </lineage>
</organism>
<dbReference type="Proteomes" id="UP001209076">
    <property type="component" value="Unassembled WGS sequence"/>
</dbReference>